<accession>A0A5X3P641</accession>
<proteinExistence type="predicted"/>
<gene>
    <name evidence="2" type="ORF">D2118_22580</name>
</gene>
<dbReference type="AlphaFoldDB" id="A0A5X3P641"/>
<organism evidence="2">
    <name type="scientific">Salmonella enterica subsp. enterica serovar Weslaco</name>
    <dbReference type="NCBI Taxonomy" id="1243597"/>
    <lineage>
        <taxon>Bacteria</taxon>
        <taxon>Pseudomonadati</taxon>
        <taxon>Pseudomonadota</taxon>
        <taxon>Gammaproteobacteria</taxon>
        <taxon>Enterobacterales</taxon>
        <taxon>Enterobacteriaceae</taxon>
        <taxon>Salmonella</taxon>
    </lineage>
</organism>
<sequence length="184" mass="19805">MIKFNFVPCVMIFLISMHSLTVMASSTATSIGVKMTITHANCVVNNGKGVSGTYNLPVINDSGTVVDRIGYTDIPLIIDCTRGGGPRALGVSFNASSYGFQDVYNGLLNTSIADIALRTHWKRNGERVIDFSGVTDLLAIKDAEIHPGVYDSSLKVYPVTSKPGGMSLTPGRYQADLTVNISYY</sequence>
<dbReference type="EMBL" id="AAHRRA010000036">
    <property type="protein sequence ID" value="EBZ6054160.1"/>
    <property type="molecule type" value="Genomic_DNA"/>
</dbReference>
<evidence type="ECO:0000313" key="2">
    <source>
        <dbReference type="EMBL" id="EBZ6054160.1"/>
    </source>
</evidence>
<feature type="signal peptide" evidence="1">
    <location>
        <begin position="1"/>
        <end position="24"/>
    </location>
</feature>
<feature type="chain" id="PRO_5025052832" evidence="1">
    <location>
        <begin position="25"/>
        <end position="184"/>
    </location>
</feature>
<keyword evidence="1" id="KW-0732">Signal</keyword>
<comment type="caution">
    <text evidence="2">The sequence shown here is derived from an EMBL/GenBank/DDBJ whole genome shotgun (WGS) entry which is preliminary data.</text>
</comment>
<protein>
    <submittedName>
        <fullName evidence="2">Type 1 fimbrial protein</fullName>
    </submittedName>
</protein>
<evidence type="ECO:0000256" key="1">
    <source>
        <dbReference type="SAM" id="SignalP"/>
    </source>
</evidence>
<reference evidence="2" key="1">
    <citation type="submission" date="2018-10" db="EMBL/GenBank/DDBJ databases">
        <authorList>
            <consortium name="GenomeTrakr network: Whole genome sequencing for foodborne pathogen traceback"/>
        </authorList>
    </citation>
    <scope>NUCLEOTIDE SEQUENCE</scope>
    <source>
        <strain evidence="2">FDA00013435</strain>
    </source>
</reference>
<name>A0A5X3P641_SALET</name>